<feature type="region of interest" description="Disordered" evidence="1">
    <location>
        <begin position="1294"/>
        <end position="1328"/>
    </location>
</feature>
<evidence type="ECO:0000313" key="2">
    <source>
        <dbReference type="EMBL" id="KAL3771947.1"/>
    </source>
</evidence>
<gene>
    <name evidence="2" type="ORF">ACHAWU_009370</name>
</gene>
<proteinExistence type="predicted"/>
<evidence type="ECO:0000256" key="1">
    <source>
        <dbReference type="SAM" id="MobiDB-lite"/>
    </source>
</evidence>
<sequence>MTGDNLSSGGVKPSTSSSSFSRTTPRNNIISTTSDATDNPNLLFFTSSKIKLLHQRTSLSLAYNRDEGRWGYQGETALYIVIPPTQSSQTGNETANTNATAASGNGENKNSSTKDKSSSSAKNNVNSNNTTTTTMDDTTATAESSSTLNDGDNTKSIELALHLRDGCCHVESVEIYGVASSATKNDNDRVGGTTTTKSSSKRRRSHPISQSTTTQNNIIYDHFLNTLYRKDGNIAALGEDEQNISADNTKPCRYQADAHCTRGAKGMTYSLRAASISSALGELRITIAPTAADVQKDGAPLAIRPPLSKAEAHQCWKKDLAQQQQQQQQQHCAAAMGESPPGTMERKMNDYMQKHRCLSRMEARLELVAKSLSEATATTTPSSSYTTTSKVKDGELRDKWPLSRAMKIVIRFSMVHSTLSRPDPRLHLGGIIFVAPPPTKEESKTFQTQPSLSTPHVYTICGTHGDHQGVRSWLPTLDSASSKHRASHELIVKVTSRREEGLWPCASGEDFGCNRSVSHPILFPLEKDDDIFEQIKKEMQMTEENGDDVMMLDPTGVQDAERAWMSVEDGISHALGYRHARFIKNFFHGSSGSSRILHDTLSSADYSSSPTSTPSPELNCSEIIAQKICRNICPNYVTSIFSSLTWLPCPSRSLGFAVGPFATLYDPEYFRLSLDDDDDDDEDDDDSNAETPIRTEERDTNDAKHGETVPSSSRHHSLDLHETALKLGEGIRQLYFAPREDRRWIHQDVNDEFIFGKYDDLLLKFDAGHLFRQHQKPQRRPVLSAVQQEEKRLLEGCILASTIGVPNRALSLMRDVLALPAYRTSSYTQIWIPNAHMSGDSCGGNVVGCPEVGGSNPFLGGAILDSTLLPPPGMRLPYYDGGRSLQFLQARNAVRGWIRAALPLGSNDDVGQGYLHALVEAFLMSLYERGHGAFGEGGGKGSFFYTKRFAIGSGLNSPNLDFLPLVNIEDDELAGGAAVDETKHLWRCVGLNGTETHTSSLDEFVLGQLQAKDFIEALERNDVKPSLGWLGSQQSATFLSHHSASSTALGCGALDFVHPMGGQMYRAIKSILLGRVYEGRAGLSNFTRVVRAAFIASFLRDAGVSQLNLLEHETSKSHEQDISATRPLFAVCIDEIMKKHALSHEIFTRSLRVMAGPVHEAYLRGNLIDIERGNKNSSNERKLVAPEGFPNSYVRGSSGLYLRVGAHVEAADGSSVQSAAVGSQSAVAVKGIQLHVVAEPVIPLGGSAFGGPVTLRVIENEGQCREFIKTIPEDGSRTEWGPVFLHARPVSTTKQQQASSGISEAPAATATGNATPRTGGAVGEGMNSSGTAFTSDHLHRGGFQALELIRITNLTPLLWIRVDPHGLYNGRIHIFQQDACLAEEIFHDGDAAGQVEAIRALAERPFKIQGLPKITNVHDVPIAELPVRVLGDCLRGSVALHCDLPHNPAVRAQAALAIAQWQNNKAPESRDVVGGSAWLGLDLLMQYFRERFYCNGVVLPINFRRLVLHKNIAGGTSGGDTNSDGGYQYLDALTETDERRNAIDFADEVEIEEDEEYRVRSACVTAIASIRAQDNMTPEAVVTFLEEVLLSGDKAAVGSLLLPQEEEQLKKKQEQALNDEVPQGRRIIGPNDDDVSNLPYISLSLVADALLALCYVHVRPQIDVDATTGSMTNTNADHPISSLMDLCLGWLDWDLERVRVRARTGSSAGVGDACYSCVAPCAITSLCQMAILKQCTTPVLLGSSSSTVGTVGDSKITKRKLDSELDKTATAQFYIDIFDDELVKGDAIRAAAAQSVACICCASDRDEGLLMSFEFMLDRILDPMTTPGLRLTLASLMIDACNGRICSLQRVGSFCGQKRLCESGSRFMNGPLGASYGGDNGSALLLTVSDATYPAANVVNDGARRGLRLLRDSCVEDPDAIERIKARPNYDTNAIARVSKFATKLWRTINGEHLDPGDTTSRRANFGVCAHDTHLRCALVALWQWIFPRQLLLTRSSTPQNTSLGLNHIMKATTKEEEAASLEDESLKPLIKVVEDEIDRQKWRGEMAKEAFDVFMSTKENSNLADVGQPLPPVKRDDAWKLGGWVASTAQQRRKKLADGGIGVTKIRLMVKSSSTGALAN</sequence>
<dbReference type="PANTHER" id="PTHR15137">
    <property type="entry name" value="TRANSCRIPTION INITIATION FACTOR TFIID"/>
    <property type="match status" value="1"/>
</dbReference>
<feature type="region of interest" description="Disordered" evidence="1">
    <location>
        <begin position="84"/>
        <end position="152"/>
    </location>
</feature>
<evidence type="ECO:0000313" key="3">
    <source>
        <dbReference type="Proteomes" id="UP001530293"/>
    </source>
</evidence>
<name>A0ABD3N7R2_9STRA</name>
<feature type="compositionally biased region" description="Low complexity" evidence="1">
    <location>
        <begin position="90"/>
        <end position="111"/>
    </location>
</feature>
<dbReference type="InterPro" id="IPR037813">
    <property type="entry name" value="TAF2"/>
</dbReference>
<feature type="compositionally biased region" description="Low complexity" evidence="1">
    <location>
        <begin position="7"/>
        <end position="21"/>
    </location>
</feature>
<accession>A0ABD3N7R2</accession>
<dbReference type="PANTHER" id="PTHR15137:SF9">
    <property type="entry name" value="TRANSCRIPTION INITIATION FACTOR TFIID SUBUNIT 2"/>
    <property type="match status" value="1"/>
</dbReference>
<feature type="compositionally biased region" description="Polar residues" evidence="1">
    <location>
        <begin position="22"/>
        <end position="38"/>
    </location>
</feature>
<feature type="compositionally biased region" description="Basic and acidic residues" evidence="1">
    <location>
        <begin position="693"/>
        <end position="707"/>
    </location>
</feature>
<dbReference type="Proteomes" id="UP001530293">
    <property type="component" value="Unassembled WGS sequence"/>
</dbReference>
<feature type="region of interest" description="Disordered" evidence="1">
    <location>
        <begin position="321"/>
        <end position="341"/>
    </location>
</feature>
<keyword evidence="3" id="KW-1185">Reference proteome</keyword>
<dbReference type="EMBL" id="JALLBG020000018">
    <property type="protein sequence ID" value="KAL3771947.1"/>
    <property type="molecule type" value="Genomic_DNA"/>
</dbReference>
<feature type="region of interest" description="Disordered" evidence="1">
    <location>
        <begin position="183"/>
        <end position="214"/>
    </location>
</feature>
<comment type="caution">
    <text evidence="2">The sequence shown here is derived from an EMBL/GenBank/DDBJ whole genome shotgun (WGS) entry which is preliminary data.</text>
</comment>
<feature type="compositionally biased region" description="Low complexity" evidence="1">
    <location>
        <begin position="1305"/>
        <end position="1319"/>
    </location>
</feature>
<protein>
    <submittedName>
        <fullName evidence="2">Uncharacterized protein</fullName>
    </submittedName>
</protein>
<feature type="region of interest" description="Disordered" evidence="1">
    <location>
        <begin position="1"/>
        <end position="38"/>
    </location>
</feature>
<feature type="region of interest" description="Disordered" evidence="1">
    <location>
        <begin position="675"/>
        <end position="717"/>
    </location>
</feature>
<feature type="compositionally biased region" description="Low complexity" evidence="1">
    <location>
        <begin position="118"/>
        <end position="147"/>
    </location>
</feature>
<feature type="compositionally biased region" description="Acidic residues" evidence="1">
    <location>
        <begin position="675"/>
        <end position="688"/>
    </location>
</feature>
<reference evidence="2 3" key="1">
    <citation type="submission" date="2024-10" db="EMBL/GenBank/DDBJ databases">
        <title>Updated reference genomes for cyclostephanoid diatoms.</title>
        <authorList>
            <person name="Roberts W.R."/>
            <person name="Alverson A.J."/>
        </authorList>
    </citation>
    <scope>NUCLEOTIDE SEQUENCE [LARGE SCALE GENOMIC DNA]</scope>
    <source>
        <strain evidence="2 3">AJA232-27</strain>
    </source>
</reference>
<organism evidence="2 3">
    <name type="scientific">Discostella pseudostelligera</name>
    <dbReference type="NCBI Taxonomy" id="259834"/>
    <lineage>
        <taxon>Eukaryota</taxon>
        <taxon>Sar</taxon>
        <taxon>Stramenopiles</taxon>
        <taxon>Ochrophyta</taxon>
        <taxon>Bacillariophyta</taxon>
        <taxon>Coscinodiscophyceae</taxon>
        <taxon>Thalassiosirophycidae</taxon>
        <taxon>Stephanodiscales</taxon>
        <taxon>Stephanodiscaceae</taxon>
        <taxon>Discostella</taxon>
    </lineage>
</organism>